<dbReference type="SUPFAM" id="SSF50475">
    <property type="entry name" value="FMN-binding split barrel"/>
    <property type="match status" value="1"/>
</dbReference>
<dbReference type="OMA" id="IYHDTKD"/>
<dbReference type="InterPro" id="IPR012349">
    <property type="entry name" value="Split_barrel_FMN-bd"/>
</dbReference>
<dbReference type="PIRSF" id="PIRSF010372">
    <property type="entry name" value="PaiB"/>
    <property type="match status" value="1"/>
</dbReference>
<reference evidence="2 3" key="2">
    <citation type="journal article" date="2007" name="Genome Biol.">
        <title>Assembly of the Candida albicans genome into sixteen supercontigs aligned on the eight chromosomes.</title>
        <authorList>
            <person name="van het Hoog M."/>
            <person name="Rast T.J."/>
            <person name="Martchenko M."/>
            <person name="Grindle S."/>
            <person name="Dignard D."/>
            <person name="Hogues H."/>
            <person name="Cuomo C."/>
            <person name="Berriman M."/>
            <person name="Scherer S."/>
            <person name="Magee B.B."/>
            <person name="Whiteway M."/>
            <person name="Chibana H."/>
            <person name="Nantel A."/>
            <person name="Magee P.T."/>
        </authorList>
    </citation>
    <scope>GENOME REANNOTATION</scope>
    <source>
        <strain evidence="3">SC5314 / ATCC MYA-2876</strain>
    </source>
</reference>
<dbReference type="Gene3D" id="2.30.110.10">
    <property type="entry name" value="Electron Transport, Fmn-binding Protein, Chain A"/>
    <property type="match status" value="1"/>
</dbReference>
<dbReference type="STRING" id="237561.A0A1D8PQI8"/>
<dbReference type="AlphaFoldDB" id="A0A1D8PQI8"/>
<evidence type="ECO:0000313" key="3">
    <source>
        <dbReference type="Proteomes" id="UP000000559"/>
    </source>
</evidence>
<dbReference type="VEuPathDB" id="FungiDB:C7_00240W_A"/>
<dbReference type="KEGG" id="cal:CAALFM_C700240WA"/>
<organism evidence="2 3">
    <name type="scientific">Candida albicans (strain SC5314 / ATCC MYA-2876)</name>
    <name type="common">Yeast</name>
    <dbReference type="NCBI Taxonomy" id="237561"/>
    <lineage>
        <taxon>Eukaryota</taxon>
        <taxon>Fungi</taxon>
        <taxon>Dikarya</taxon>
        <taxon>Ascomycota</taxon>
        <taxon>Saccharomycotina</taxon>
        <taxon>Pichiomycetes</taxon>
        <taxon>Debaryomycetaceae</taxon>
        <taxon>Candida/Lodderomyces clade</taxon>
        <taxon>Candida</taxon>
    </lineage>
</organism>
<protein>
    <recommendedName>
        <fullName evidence="4">Transcriptional regulator</fullName>
    </recommendedName>
</protein>
<reference evidence="2 3" key="1">
    <citation type="journal article" date="2004" name="Proc. Natl. Acad. Sci. U.S.A.">
        <title>The diploid genome sequence of Candida albicans.</title>
        <authorList>
            <person name="Jones T."/>
            <person name="Federspiel N.A."/>
            <person name="Chibana H."/>
            <person name="Dungan J."/>
            <person name="Kalman S."/>
            <person name="Magee B.B."/>
            <person name="Newport G."/>
            <person name="Thorstenson Y.R."/>
            <person name="Agabian N."/>
            <person name="Magee P.T."/>
            <person name="Davis R.W."/>
            <person name="Scherer S."/>
        </authorList>
    </citation>
    <scope>NUCLEOTIDE SEQUENCE [LARGE SCALE GENOMIC DNA]</scope>
    <source>
        <strain evidence="3">SC5314 / ATCC MYA-2876</strain>
    </source>
</reference>
<dbReference type="PANTHER" id="PTHR35802:SF1">
    <property type="entry name" value="PROTEASE SYNTHASE AND SPORULATION PROTEIN PAI 2"/>
    <property type="match status" value="1"/>
</dbReference>
<proteinExistence type="predicted"/>
<dbReference type="RefSeq" id="XP_720389.1">
    <property type="nucleotide sequence ID" value="XM_715296.1"/>
</dbReference>
<dbReference type="Proteomes" id="UP000000559">
    <property type="component" value="Chromosome 7"/>
</dbReference>
<sequence>MYIPKKYLQEDWEQVEYLIKNYPLATVVTNDENGTIIANHIPFVLKEDPESGKKYLIAHIAKTNHQVPTLADSDNVLVIFQSADSYITPNYYPGKPETHKYVPTWDFACVHIYGSSKIIDNFDFVRSQITHLTDQQEAGKPDSWKVSDAPEKYLKVMQKAIAGLQIEIKSTQCKYKFEQDMKSADIQGVVDGLQKDGKSQMSNFVKESNLTKIG</sequence>
<dbReference type="GeneID" id="3637980"/>
<accession>A0A1D8PQI8</accession>
<evidence type="ECO:0000313" key="1">
    <source>
        <dbReference type="CGD" id="CAL0000191372"/>
    </source>
</evidence>
<dbReference type="PANTHER" id="PTHR35802">
    <property type="entry name" value="PROTEASE SYNTHASE AND SPORULATION PROTEIN PAI 2"/>
    <property type="match status" value="1"/>
</dbReference>
<name>A0A1D8PQI8_CANAL</name>
<evidence type="ECO:0008006" key="4">
    <source>
        <dbReference type="Google" id="ProtNLM"/>
    </source>
</evidence>
<dbReference type="FunCoup" id="A0A1D8PQI8">
    <property type="interactions" value="19"/>
</dbReference>
<dbReference type="InParanoid" id="A0A1D8PQI8"/>
<evidence type="ECO:0000313" key="2">
    <source>
        <dbReference type="EMBL" id="AOW30403.1"/>
    </source>
</evidence>
<dbReference type="Pfam" id="PF04299">
    <property type="entry name" value="FMN_bind_2"/>
    <property type="match status" value="1"/>
</dbReference>
<reference evidence="2 3" key="3">
    <citation type="journal article" date="2013" name="Genome Biol.">
        <title>Assembly of a phased diploid Candida albicans genome facilitates allele-specific measurements and provides a simple model for repeat and indel structure.</title>
        <authorList>
            <person name="Muzzey D."/>
            <person name="Schwartz K."/>
            <person name="Weissman J.S."/>
            <person name="Sherlock G."/>
        </authorList>
    </citation>
    <scope>NUCLEOTIDE SEQUENCE [LARGE SCALE GENOMIC DNA]</scope>
    <source>
        <strain evidence="3">SC5314 / ATCC MYA-2876</strain>
    </source>
</reference>
<dbReference type="SMR" id="A0A1D8PQI8"/>
<dbReference type="eggNOG" id="ENOG502S5C8">
    <property type="taxonomic scope" value="Eukaryota"/>
</dbReference>
<dbReference type="OrthoDB" id="2101473at2759"/>
<keyword evidence="3" id="KW-1185">Reference proteome</keyword>
<dbReference type="InterPro" id="IPR007396">
    <property type="entry name" value="TR_PAI2-type"/>
</dbReference>
<dbReference type="EMBL" id="CP017629">
    <property type="protein sequence ID" value="AOW30403.1"/>
    <property type="molecule type" value="Genomic_DNA"/>
</dbReference>
<gene>
    <name evidence="2" type="ordered locus">CAALFM_C700240WA</name>
    <name evidence="1" type="ordered locus">orf19.7098</name>
</gene>
<dbReference type="CGD" id="CAL0000191372">
    <property type="gene designation" value="orf19.7098"/>
</dbReference>